<evidence type="ECO:0000313" key="3">
    <source>
        <dbReference type="Proteomes" id="UP000266841"/>
    </source>
</evidence>
<dbReference type="GO" id="GO:0030076">
    <property type="term" value="C:light-harvesting complex"/>
    <property type="evidence" value="ECO:0007669"/>
    <property type="project" value="UniProtKB-KW"/>
</dbReference>
<accession>K0RFF2</accession>
<evidence type="ECO:0000256" key="1">
    <source>
        <dbReference type="SAM" id="SignalP"/>
    </source>
</evidence>
<dbReference type="Proteomes" id="UP000266841">
    <property type="component" value="Unassembled WGS sequence"/>
</dbReference>
<feature type="chain" id="PRO_5012022823" evidence="1">
    <location>
        <begin position="16"/>
        <end position="90"/>
    </location>
</feature>
<dbReference type="Gene3D" id="1.10.3460.10">
    <property type="entry name" value="Chlorophyll a/b binding protein domain"/>
    <property type="match status" value="1"/>
</dbReference>
<feature type="signal peptide" evidence="1">
    <location>
        <begin position="1"/>
        <end position="15"/>
    </location>
</feature>
<gene>
    <name evidence="2" type="ORF">THAOC_28256</name>
</gene>
<proteinExistence type="predicted"/>
<sequence length="90" mass="9586">MKTAVFATLAATAAAFAPSQTGRASTSVSETKADLEVLAKKLNPIVGFYDPLNLAEADFWGQGNEATIGFLRHAEIKHGRVVSMNPLHES</sequence>
<dbReference type="AlphaFoldDB" id="K0RFF2"/>
<reference evidence="2 3" key="1">
    <citation type="journal article" date="2012" name="Genome Biol.">
        <title>Genome and low-iron response of an oceanic diatom adapted to chronic iron limitation.</title>
        <authorList>
            <person name="Lommer M."/>
            <person name="Specht M."/>
            <person name="Roy A.S."/>
            <person name="Kraemer L."/>
            <person name="Andreson R."/>
            <person name="Gutowska M.A."/>
            <person name="Wolf J."/>
            <person name="Bergner S.V."/>
            <person name="Schilhabel M.B."/>
            <person name="Klostermeier U.C."/>
            <person name="Beiko R.G."/>
            <person name="Rosenstiel P."/>
            <person name="Hippler M."/>
            <person name="Laroche J."/>
        </authorList>
    </citation>
    <scope>NUCLEOTIDE SEQUENCE [LARGE SCALE GENOMIC DNA]</scope>
    <source>
        <strain evidence="2 3">CCMP1005</strain>
    </source>
</reference>
<dbReference type="SUPFAM" id="SSF103511">
    <property type="entry name" value="Chlorophyll a-b binding protein"/>
    <property type="match status" value="1"/>
</dbReference>
<dbReference type="OrthoDB" id="405870at2759"/>
<keyword evidence="1" id="KW-0732">Signal</keyword>
<comment type="caution">
    <text evidence="2">The sequence shown here is derived from an EMBL/GenBank/DDBJ whole genome shotgun (WGS) entry which is preliminary data.</text>
</comment>
<protein>
    <submittedName>
        <fullName evidence="2">Uncharacterized protein</fullName>
    </submittedName>
</protein>
<keyword evidence="3" id="KW-1185">Reference proteome</keyword>
<dbReference type="EMBL" id="AGNL01039800">
    <property type="protein sequence ID" value="EJK52463.1"/>
    <property type="molecule type" value="Genomic_DNA"/>
</dbReference>
<organism evidence="2 3">
    <name type="scientific">Thalassiosira oceanica</name>
    <name type="common">Marine diatom</name>
    <dbReference type="NCBI Taxonomy" id="159749"/>
    <lineage>
        <taxon>Eukaryota</taxon>
        <taxon>Sar</taxon>
        <taxon>Stramenopiles</taxon>
        <taxon>Ochrophyta</taxon>
        <taxon>Bacillariophyta</taxon>
        <taxon>Coscinodiscophyceae</taxon>
        <taxon>Thalassiosirophycidae</taxon>
        <taxon>Thalassiosirales</taxon>
        <taxon>Thalassiosiraceae</taxon>
        <taxon>Thalassiosira</taxon>
    </lineage>
</organism>
<dbReference type="GO" id="GO:0009507">
    <property type="term" value="C:chloroplast"/>
    <property type="evidence" value="ECO:0007669"/>
    <property type="project" value="UniProtKB-SubCell"/>
</dbReference>
<name>K0RFF2_THAOC</name>
<evidence type="ECO:0000313" key="2">
    <source>
        <dbReference type="EMBL" id="EJK52463.1"/>
    </source>
</evidence>